<dbReference type="Proteomes" id="UP000763641">
    <property type="component" value="Unassembled WGS sequence"/>
</dbReference>
<name>A0ABS2D9K5_9SPHN</name>
<comment type="caution">
    <text evidence="1">The sequence shown here is derived from an EMBL/GenBank/DDBJ whole genome shotgun (WGS) entry which is preliminary data.</text>
</comment>
<accession>A0ABS2D9K5</accession>
<protein>
    <submittedName>
        <fullName evidence="1">Uncharacterized protein</fullName>
    </submittedName>
</protein>
<evidence type="ECO:0000313" key="2">
    <source>
        <dbReference type="Proteomes" id="UP000763641"/>
    </source>
</evidence>
<gene>
    <name evidence="1" type="ORF">ILT43_14615</name>
</gene>
<dbReference type="EMBL" id="JAFEMC010000004">
    <property type="protein sequence ID" value="MBM6577612.1"/>
    <property type="molecule type" value="Genomic_DNA"/>
</dbReference>
<organism evidence="1 2">
    <name type="scientific">Sphingomonas longa</name>
    <dbReference type="NCBI Taxonomy" id="2778730"/>
    <lineage>
        <taxon>Bacteria</taxon>
        <taxon>Pseudomonadati</taxon>
        <taxon>Pseudomonadota</taxon>
        <taxon>Alphaproteobacteria</taxon>
        <taxon>Sphingomonadales</taxon>
        <taxon>Sphingomonadaceae</taxon>
        <taxon>Sphingomonas</taxon>
    </lineage>
</organism>
<keyword evidence="2" id="KW-1185">Reference proteome</keyword>
<evidence type="ECO:0000313" key="1">
    <source>
        <dbReference type="EMBL" id="MBM6577612.1"/>
    </source>
</evidence>
<dbReference type="RefSeq" id="WP_204199715.1">
    <property type="nucleotide sequence ID" value="NZ_JAFEMC010000004.1"/>
</dbReference>
<reference evidence="1 2" key="1">
    <citation type="submission" date="2020-12" db="EMBL/GenBank/DDBJ databases">
        <title>Sphingomonas sp.</title>
        <authorList>
            <person name="Kim M.K."/>
        </authorList>
    </citation>
    <scope>NUCLEOTIDE SEQUENCE [LARGE SCALE GENOMIC DNA]</scope>
    <source>
        <strain evidence="1 2">BT552</strain>
    </source>
</reference>
<proteinExistence type="predicted"/>
<sequence>MNQPVYDEPSDVDAVDGVVLVSGPGGVVASFTPDAAADTSDRLLQAAAQAEGQTIEMRSKSGH</sequence>